<proteinExistence type="predicted"/>
<feature type="region of interest" description="Disordered" evidence="1">
    <location>
        <begin position="14"/>
        <end position="53"/>
    </location>
</feature>
<dbReference type="EMBL" id="AMZH03005558">
    <property type="protein sequence ID" value="RRT66114.1"/>
    <property type="molecule type" value="Genomic_DNA"/>
</dbReference>
<gene>
    <name evidence="2" type="ORF">B296_00031121</name>
</gene>
<evidence type="ECO:0000313" key="2">
    <source>
        <dbReference type="EMBL" id="RRT66114.1"/>
    </source>
</evidence>
<organism evidence="2 3">
    <name type="scientific">Ensete ventricosum</name>
    <name type="common">Abyssinian banana</name>
    <name type="synonym">Musa ensete</name>
    <dbReference type="NCBI Taxonomy" id="4639"/>
    <lineage>
        <taxon>Eukaryota</taxon>
        <taxon>Viridiplantae</taxon>
        <taxon>Streptophyta</taxon>
        <taxon>Embryophyta</taxon>
        <taxon>Tracheophyta</taxon>
        <taxon>Spermatophyta</taxon>
        <taxon>Magnoliopsida</taxon>
        <taxon>Liliopsida</taxon>
        <taxon>Zingiberales</taxon>
        <taxon>Musaceae</taxon>
        <taxon>Ensete</taxon>
    </lineage>
</organism>
<dbReference type="Proteomes" id="UP000287651">
    <property type="component" value="Unassembled WGS sequence"/>
</dbReference>
<dbReference type="AlphaFoldDB" id="A0A426ZQB4"/>
<evidence type="ECO:0000256" key="1">
    <source>
        <dbReference type="SAM" id="MobiDB-lite"/>
    </source>
</evidence>
<sequence>MSANLAIRGISLGNSIPGRRSFITGTRPHDEGGDPHHSDSSSPTPPIHLPQAPHPARLLLRLQVVPRHADYSSPTNHPTIVLVGSLWWSIREVVNHSVTAYHAQQLQKGSCGSAVGDDGDIRF</sequence>
<evidence type="ECO:0000313" key="3">
    <source>
        <dbReference type="Proteomes" id="UP000287651"/>
    </source>
</evidence>
<accession>A0A426ZQB4</accession>
<feature type="compositionally biased region" description="Basic and acidic residues" evidence="1">
    <location>
        <begin position="27"/>
        <end position="39"/>
    </location>
</feature>
<protein>
    <submittedName>
        <fullName evidence="2">Uncharacterized protein</fullName>
    </submittedName>
</protein>
<reference evidence="2 3" key="1">
    <citation type="journal article" date="2014" name="Agronomy (Basel)">
        <title>A Draft Genome Sequence for Ensete ventricosum, the Drought-Tolerant Tree Against Hunger.</title>
        <authorList>
            <person name="Harrison J."/>
            <person name="Moore K.A."/>
            <person name="Paszkiewicz K."/>
            <person name="Jones T."/>
            <person name="Grant M."/>
            <person name="Ambacheew D."/>
            <person name="Muzemil S."/>
            <person name="Studholme D.J."/>
        </authorList>
    </citation>
    <scope>NUCLEOTIDE SEQUENCE [LARGE SCALE GENOMIC DNA]</scope>
</reference>
<name>A0A426ZQB4_ENSVE</name>
<comment type="caution">
    <text evidence="2">The sequence shown here is derived from an EMBL/GenBank/DDBJ whole genome shotgun (WGS) entry which is preliminary data.</text>
</comment>